<sequence length="338" mass="37353">MSAGAGAADADPVAAARPIHLEWVVDPGYERRRVRWRVRYAASSILVALPIRLLLAVVIVGFAVRLAGSWATLVPCFLAVVLLCEPFAGLLTTMARERRVSRLRYPSGARLTASYDHSHLVLWGPMEEHLLPYAAIRRIVEVRGFVVVFRQLGMPFIVPVELFSRPAQNLVAGRIGRVPPVQIPATEFTHHFVTDSRYARTTVRRAVLRNIARPEWWVPQAIAAAIALGMVVGGLPLVGLVAAGFVAVRCVPIMNTLDAWRPLVGRETHARFDEDGLVYAEGLESGKTDYAFFDRVNVLPALVELRAADDGSWWQYPRAVFPYGALEYFGRPGPTPLS</sequence>
<evidence type="ECO:0000313" key="2">
    <source>
        <dbReference type="EMBL" id="MCS0498432.1"/>
    </source>
</evidence>
<keyword evidence="1" id="KW-0812">Transmembrane</keyword>
<feature type="transmembrane region" description="Helical" evidence="1">
    <location>
        <begin position="70"/>
        <end position="95"/>
    </location>
</feature>
<dbReference type="RefSeq" id="WP_258797362.1">
    <property type="nucleotide sequence ID" value="NZ_JANTHX010000004.1"/>
</dbReference>
<dbReference type="EMBL" id="JANTHX010000004">
    <property type="protein sequence ID" value="MCS0498432.1"/>
    <property type="molecule type" value="Genomic_DNA"/>
</dbReference>
<keyword evidence="1" id="KW-0472">Membrane</keyword>
<feature type="transmembrane region" description="Helical" evidence="1">
    <location>
        <begin position="221"/>
        <end position="248"/>
    </location>
</feature>
<reference evidence="2 3" key="1">
    <citation type="submission" date="2022-08" db="EMBL/GenBank/DDBJ databases">
        <authorList>
            <person name="Li F."/>
        </authorList>
    </citation>
    <scope>NUCLEOTIDE SEQUENCE [LARGE SCALE GENOMIC DNA]</scope>
    <source>
        <strain evidence="2 3">10F1B-8-1</strain>
    </source>
</reference>
<organism evidence="2 3">
    <name type="scientific">Protaetiibacter mangrovi</name>
    <dbReference type="NCBI Taxonomy" id="2970926"/>
    <lineage>
        <taxon>Bacteria</taxon>
        <taxon>Bacillati</taxon>
        <taxon>Actinomycetota</taxon>
        <taxon>Actinomycetes</taxon>
        <taxon>Micrococcales</taxon>
        <taxon>Microbacteriaceae</taxon>
        <taxon>Protaetiibacter</taxon>
    </lineage>
</organism>
<protein>
    <submittedName>
        <fullName evidence="2">Uncharacterized protein</fullName>
    </submittedName>
</protein>
<keyword evidence="3" id="KW-1185">Reference proteome</keyword>
<feature type="transmembrane region" description="Helical" evidence="1">
    <location>
        <begin position="40"/>
        <end position="64"/>
    </location>
</feature>
<accession>A0ABT1ZCK4</accession>
<proteinExistence type="predicted"/>
<dbReference type="Proteomes" id="UP001205337">
    <property type="component" value="Unassembled WGS sequence"/>
</dbReference>
<comment type="caution">
    <text evidence="2">The sequence shown here is derived from an EMBL/GenBank/DDBJ whole genome shotgun (WGS) entry which is preliminary data.</text>
</comment>
<gene>
    <name evidence="2" type="ORF">NUH29_02565</name>
</gene>
<name>A0ABT1ZCK4_9MICO</name>
<evidence type="ECO:0000256" key="1">
    <source>
        <dbReference type="SAM" id="Phobius"/>
    </source>
</evidence>
<keyword evidence="1" id="KW-1133">Transmembrane helix</keyword>
<evidence type="ECO:0000313" key="3">
    <source>
        <dbReference type="Proteomes" id="UP001205337"/>
    </source>
</evidence>